<evidence type="ECO:0000313" key="1">
    <source>
        <dbReference type="EMBL" id="GEM40941.1"/>
    </source>
</evidence>
<keyword evidence="2" id="KW-1185">Reference proteome</keyword>
<comment type="caution">
    <text evidence="1">The sequence shown here is derived from an EMBL/GenBank/DDBJ whole genome shotgun (WGS) entry which is preliminary data.</text>
</comment>
<reference evidence="1 2" key="1">
    <citation type="submission" date="2019-07" db="EMBL/GenBank/DDBJ databases">
        <title>Whole genome shotgun sequence of Nocardia ninae NBRC 108245.</title>
        <authorList>
            <person name="Hosoyama A."/>
            <person name="Uohara A."/>
            <person name="Ohji S."/>
            <person name="Ichikawa N."/>
        </authorList>
    </citation>
    <scope>NUCLEOTIDE SEQUENCE [LARGE SCALE GENOMIC DNA]</scope>
    <source>
        <strain evidence="1 2">NBRC 108245</strain>
    </source>
</reference>
<protein>
    <submittedName>
        <fullName evidence="1">Uncharacterized protein</fullName>
    </submittedName>
</protein>
<evidence type="ECO:0000313" key="2">
    <source>
        <dbReference type="Proteomes" id="UP000321424"/>
    </source>
</evidence>
<sequence>MRRSEAPAMVPPRPITATRCAVPVDTGSAELTPIPAPATVPARARAAATFETVGMRLTL</sequence>
<dbReference type="AlphaFoldDB" id="A0A511MKH3"/>
<organism evidence="1 2">
    <name type="scientific">Nocardia ninae NBRC 108245</name>
    <dbReference type="NCBI Taxonomy" id="1210091"/>
    <lineage>
        <taxon>Bacteria</taxon>
        <taxon>Bacillati</taxon>
        <taxon>Actinomycetota</taxon>
        <taxon>Actinomycetes</taxon>
        <taxon>Mycobacteriales</taxon>
        <taxon>Nocardiaceae</taxon>
        <taxon>Nocardia</taxon>
    </lineage>
</organism>
<dbReference type="Proteomes" id="UP000321424">
    <property type="component" value="Unassembled WGS sequence"/>
</dbReference>
<dbReference type="EMBL" id="BJXA01000043">
    <property type="protein sequence ID" value="GEM40941.1"/>
    <property type="molecule type" value="Genomic_DNA"/>
</dbReference>
<gene>
    <name evidence="1" type="ORF">NN4_54600</name>
</gene>
<proteinExistence type="predicted"/>
<name>A0A511MKH3_9NOCA</name>
<accession>A0A511MKH3</accession>